<keyword evidence="2" id="KW-1185">Reference proteome</keyword>
<evidence type="ECO:0000313" key="2">
    <source>
        <dbReference type="Proteomes" id="UP000636453"/>
    </source>
</evidence>
<comment type="caution">
    <text evidence="1">The sequence shown here is derived from an EMBL/GenBank/DDBJ whole genome shotgun (WGS) entry which is preliminary data.</text>
</comment>
<dbReference type="RefSeq" id="WP_146473448.1">
    <property type="nucleotide sequence ID" value="NZ_BNCF01000004.1"/>
</dbReference>
<protein>
    <submittedName>
        <fullName evidence="1">Uncharacterized protein</fullName>
    </submittedName>
</protein>
<dbReference type="EMBL" id="BNCF01000004">
    <property type="protein sequence ID" value="GHE30618.1"/>
    <property type="molecule type" value="Genomic_DNA"/>
</dbReference>
<proteinExistence type="predicted"/>
<dbReference type="AlphaFoldDB" id="A0A918YZF8"/>
<dbReference type="OrthoDB" id="9899066at2"/>
<name>A0A918YZF8_9GAMM</name>
<dbReference type="Proteomes" id="UP000636453">
    <property type="component" value="Unassembled WGS sequence"/>
</dbReference>
<evidence type="ECO:0000313" key="1">
    <source>
        <dbReference type="EMBL" id="GHE30618.1"/>
    </source>
</evidence>
<reference evidence="1" key="2">
    <citation type="submission" date="2020-09" db="EMBL/GenBank/DDBJ databases">
        <authorList>
            <person name="Sun Q."/>
            <person name="Kim S."/>
        </authorList>
    </citation>
    <scope>NUCLEOTIDE SEQUENCE</scope>
    <source>
        <strain evidence="1">KCTC 32020</strain>
    </source>
</reference>
<accession>A0A918YZF8</accession>
<reference evidence="1" key="1">
    <citation type="journal article" date="2014" name="Int. J. Syst. Evol. Microbiol.">
        <title>Complete genome sequence of Corynebacterium casei LMG S-19264T (=DSM 44701T), isolated from a smear-ripened cheese.</title>
        <authorList>
            <consortium name="US DOE Joint Genome Institute (JGI-PGF)"/>
            <person name="Walter F."/>
            <person name="Albersmeier A."/>
            <person name="Kalinowski J."/>
            <person name="Ruckert C."/>
        </authorList>
    </citation>
    <scope>NUCLEOTIDE SEQUENCE</scope>
    <source>
        <strain evidence="1">KCTC 32020</strain>
    </source>
</reference>
<sequence>MNEFVEQKLLQPGDGVQVQNQGNVAQRIQLVTEAGTVFSSVLPPGAGVTVIIGHEALAMQIDTPDPDYPGLHLVRPADDDEDDDAFH</sequence>
<organism evidence="1 2">
    <name type="scientific">Vulcaniibacterium thermophilum</name>
    <dbReference type="NCBI Taxonomy" id="1169913"/>
    <lineage>
        <taxon>Bacteria</taxon>
        <taxon>Pseudomonadati</taxon>
        <taxon>Pseudomonadota</taxon>
        <taxon>Gammaproteobacteria</taxon>
        <taxon>Lysobacterales</taxon>
        <taxon>Lysobacteraceae</taxon>
        <taxon>Vulcaniibacterium</taxon>
    </lineage>
</organism>
<gene>
    <name evidence="1" type="ORF">GCM10007167_10780</name>
</gene>